<name>A0ABR5TDT6_9BURK</name>
<proteinExistence type="predicted"/>
<keyword evidence="3" id="KW-1185">Reference proteome</keyword>
<feature type="compositionally biased region" description="Low complexity" evidence="1">
    <location>
        <begin position="46"/>
        <end position="58"/>
    </location>
</feature>
<feature type="region of interest" description="Disordered" evidence="1">
    <location>
        <begin position="1"/>
        <end position="76"/>
    </location>
</feature>
<dbReference type="EMBL" id="LNJQ01000001">
    <property type="protein sequence ID" value="KWZ43178.1"/>
    <property type="molecule type" value="Genomic_DNA"/>
</dbReference>
<reference evidence="2 3" key="1">
    <citation type="submission" date="2015-11" db="EMBL/GenBank/DDBJ databases">
        <authorList>
            <person name="Sahl J."/>
            <person name="Wagner D."/>
            <person name="Keim P."/>
        </authorList>
    </citation>
    <scope>NUCLEOTIDE SEQUENCE [LARGE SCALE GENOMIC DNA]</scope>
    <source>
        <strain evidence="2 3">BDU18</strain>
    </source>
</reference>
<organism evidence="2 3">
    <name type="scientific">Burkholderia savannae</name>
    <dbReference type="NCBI Taxonomy" id="1637837"/>
    <lineage>
        <taxon>Bacteria</taxon>
        <taxon>Pseudomonadati</taxon>
        <taxon>Pseudomonadota</taxon>
        <taxon>Betaproteobacteria</taxon>
        <taxon>Burkholderiales</taxon>
        <taxon>Burkholderiaceae</taxon>
        <taxon>Burkholderia</taxon>
        <taxon>pseudomallei group</taxon>
    </lineage>
</organism>
<evidence type="ECO:0000256" key="1">
    <source>
        <dbReference type="SAM" id="MobiDB-lite"/>
    </source>
</evidence>
<dbReference type="Proteomes" id="UP000070255">
    <property type="component" value="Unassembled WGS sequence"/>
</dbReference>
<evidence type="ECO:0000313" key="3">
    <source>
        <dbReference type="Proteomes" id="UP000070255"/>
    </source>
</evidence>
<comment type="caution">
    <text evidence="2">The sequence shown here is derived from an EMBL/GenBank/DDBJ whole genome shotgun (WGS) entry which is preliminary data.</text>
</comment>
<evidence type="ECO:0000313" key="2">
    <source>
        <dbReference type="EMBL" id="KWZ43178.1"/>
    </source>
</evidence>
<feature type="compositionally biased region" description="Basic residues" evidence="1">
    <location>
        <begin position="59"/>
        <end position="76"/>
    </location>
</feature>
<accession>A0ABR5TDT6</accession>
<protein>
    <submittedName>
        <fullName evidence="2">Uncharacterized protein</fullName>
    </submittedName>
</protein>
<gene>
    <name evidence="2" type="ORF">WS72_10085</name>
</gene>
<feature type="compositionally biased region" description="Basic and acidic residues" evidence="1">
    <location>
        <begin position="1"/>
        <end position="11"/>
    </location>
</feature>
<sequence length="76" mass="8212">MLQDAHGEATPRLRLRRRRVGDAHALGPPARPPGNRRSADTDTDTDTGTTPALAPAPHATHRAPRAVRRRTAHAGR</sequence>